<protein>
    <submittedName>
        <fullName evidence="1">Uncharacterized protein</fullName>
    </submittedName>
</protein>
<dbReference type="EMBL" id="JARKNE010000006">
    <property type="protein sequence ID" value="KAK5825217.1"/>
    <property type="molecule type" value="Genomic_DNA"/>
</dbReference>
<comment type="caution">
    <text evidence="1">The sequence shown here is derived from an EMBL/GenBank/DDBJ whole genome shotgun (WGS) entry which is preliminary data.</text>
</comment>
<sequence length="166" mass="18028">MSLLCFRCGRFRYSCDACLHRSRKRYTTEGVAAENLNKDEADQGGSKVGSSVTVATTCGNDEGDQFGPWIGSRPGILSESHMEVEGVKPVALNGNIRTRGSYEEILGKDLLAREKLLFNPQIKRLKKNKGKSVILVNGPKVNSNVIKPVNKQGSLSGSISNPFDDG</sequence>
<name>A0ABR0PL96_GOSAR</name>
<gene>
    <name evidence="1" type="ORF">PVK06_020027</name>
</gene>
<dbReference type="Proteomes" id="UP001358586">
    <property type="component" value="Chromosome 6"/>
</dbReference>
<keyword evidence="2" id="KW-1185">Reference proteome</keyword>
<accession>A0ABR0PL96</accession>
<reference evidence="1 2" key="1">
    <citation type="submission" date="2023-03" db="EMBL/GenBank/DDBJ databases">
        <title>WGS of Gossypium arboreum.</title>
        <authorList>
            <person name="Yu D."/>
        </authorList>
    </citation>
    <scope>NUCLEOTIDE SEQUENCE [LARGE SCALE GENOMIC DNA]</scope>
    <source>
        <tissue evidence="1">Leaf</tissue>
    </source>
</reference>
<evidence type="ECO:0000313" key="2">
    <source>
        <dbReference type="Proteomes" id="UP001358586"/>
    </source>
</evidence>
<evidence type="ECO:0000313" key="1">
    <source>
        <dbReference type="EMBL" id="KAK5825217.1"/>
    </source>
</evidence>
<organism evidence="1 2">
    <name type="scientific">Gossypium arboreum</name>
    <name type="common">Tree cotton</name>
    <name type="synonym">Gossypium nanking</name>
    <dbReference type="NCBI Taxonomy" id="29729"/>
    <lineage>
        <taxon>Eukaryota</taxon>
        <taxon>Viridiplantae</taxon>
        <taxon>Streptophyta</taxon>
        <taxon>Embryophyta</taxon>
        <taxon>Tracheophyta</taxon>
        <taxon>Spermatophyta</taxon>
        <taxon>Magnoliopsida</taxon>
        <taxon>eudicotyledons</taxon>
        <taxon>Gunneridae</taxon>
        <taxon>Pentapetalae</taxon>
        <taxon>rosids</taxon>
        <taxon>malvids</taxon>
        <taxon>Malvales</taxon>
        <taxon>Malvaceae</taxon>
        <taxon>Malvoideae</taxon>
        <taxon>Gossypium</taxon>
    </lineage>
</organism>
<proteinExistence type="predicted"/>